<dbReference type="Gene3D" id="3.20.20.100">
    <property type="entry name" value="NADP-dependent oxidoreductase domain"/>
    <property type="match status" value="1"/>
</dbReference>
<dbReference type="PRINTS" id="PR00069">
    <property type="entry name" value="ALDKETRDTASE"/>
</dbReference>
<dbReference type="PROSITE" id="PS00062">
    <property type="entry name" value="ALDOKETO_REDUCTASE_2"/>
    <property type="match status" value="1"/>
</dbReference>
<dbReference type="PIRSF" id="PIRSF000097">
    <property type="entry name" value="AKR"/>
    <property type="match status" value="1"/>
</dbReference>
<sequence>MAAETVELGRSGIRVSRVGLGTWQAGGRQWGDDVDDSSIVAAIGRAHELGINLIDTAEVYGDGHSEEVVGRALAELGRENFVVATKVHGAHLRHDELLRAAEASMRRLGVRYIDLYQIHWPDPWEQIPLRETMRAMEELYVQGKIRAIGVSNFAVRDLEEARSHLSRTDIASNQIRYNMLQREVEEEVVPYCRRNGISIIAWSPLAQGALTGKYREGRVPRDRIRSGNELFRPENMRRIEPLLRVLERIASRRGVEMSQVALNWLLARDAIPIPGAKNPRQVEVNAGAMGWRLDEREMREIEEVLAGIDIDYL</sequence>
<reference evidence="2 3" key="1">
    <citation type="journal article" date="2019" name="ISME J.">
        <title>Isolation and characterization of a thermophilic sulfur- and iron-reducing thaumarchaeote from a terrestrial acidic hot spring.</title>
        <authorList>
            <person name="Kato S."/>
            <person name="Itoh T."/>
            <person name="Yuki M."/>
            <person name="Nagamori M."/>
            <person name="Ohnishi M."/>
            <person name="Uematsu K."/>
            <person name="Suzuki K."/>
            <person name="Takashina T."/>
            <person name="Ohkuma M."/>
        </authorList>
    </citation>
    <scope>NUCLEOTIDE SEQUENCE [LARGE SCALE GENOMIC DNA]</scope>
    <source>
        <strain evidence="2 3">NAS-02</strain>
    </source>
</reference>
<dbReference type="GO" id="GO:0016491">
    <property type="term" value="F:oxidoreductase activity"/>
    <property type="evidence" value="ECO:0007669"/>
    <property type="project" value="InterPro"/>
</dbReference>
<dbReference type="Proteomes" id="UP000509448">
    <property type="component" value="Chromosome"/>
</dbReference>
<dbReference type="InterPro" id="IPR036812">
    <property type="entry name" value="NAD(P)_OxRdtase_dom_sf"/>
</dbReference>
<dbReference type="PANTHER" id="PTHR43638:SF3">
    <property type="entry name" value="ALDEHYDE REDUCTASE"/>
    <property type="match status" value="1"/>
</dbReference>
<feature type="domain" description="NADP-dependent oxidoreductase" evidence="1">
    <location>
        <begin position="18"/>
        <end position="305"/>
    </location>
</feature>
<accession>A0A4P2VM76</accession>
<dbReference type="EMBL" id="AP018732">
    <property type="protein sequence ID" value="BBE42185.1"/>
    <property type="molecule type" value="Genomic_DNA"/>
</dbReference>
<evidence type="ECO:0000313" key="3">
    <source>
        <dbReference type="Proteomes" id="UP000509448"/>
    </source>
</evidence>
<protein>
    <submittedName>
        <fullName evidence="2">Aldo/keto reductase</fullName>
    </submittedName>
</protein>
<dbReference type="InterPro" id="IPR023210">
    <property type="entry name" value="NADP_OxRdtase_dom"/>
</dbReference>
<dbReference type="InterPro" id="IPR018170">
    <property type="entry name" value="Aldo/ket_reductase_CS"/>
</dbReference>
<gene>
    <name evidence="2" type="ORF">NAS2_0796</name>
</gene>
<evidence type="ECO:0000259" key="1">
    <source>
        <dbReference type="Pfam" id="PF00248"/>
    </source>
</evidence>
<dbReference type="OrthoDB" id="7236at2157"/>
<name>A0A4P2VM76_9ARCH</name>
<proteinExistence type="predicted"/>
<organism evidence="2 3">
    <name type="scientific">Conexivisphaera calida</name>
    <dbReference type="NCBI Taxonomy" id="1874277"/>
    <lineage>
        <taxon>Archaea</taxon>
        <taxon>Nitrososphaerota</taxon>
        <taxon>Conexivisphaeria</taxon>
        <taxon>Conexivisphaerales</taxon>
        <taxon>Conexivisphaeraceae</taxon>
        <taxon>Conexivisphaera</taxon>
    </lineage>
</organism>
<dbReference type="CDD" id="cd19084">
    <property type="entry name" value="AKR_AKR11B1-like"/>
    <property type="match status" value="1"/>
</dbReference>
<dbReference type="AlphaFoldDB" id="A0A4P2VM76"/>
<keyword evidence="3" id="KW-1185">Reference proteome</keyword>
<dbReference type="InterPro" id="IPR020471">
    <property type="entry name" value="AKR"/>
</dbReference>
<dbReference type="Pfam" id="PF00248">
    <property type="entry name" value="Aldo_ket_red"/>
    <property type="match status" value="1"/>
</dbReference>
<dbReference type="RefSeq" id="WP_174448443.1">
    <property type="nucleotide sequence ID" value="NZ_AP018732.1"/>
</dbReference>
<dbReference type="PANTHER" id="PTHR43638">
    <property type="entry name" value="OXIDOREDUCTASE, ALDO/KETO REDUCTASE FAMILY PROTEIN"/>
    <property type="match status" value="1"/>
</dbReference>
<dbReference type="KEGG" id="ccai:NAS2_0796"/>
<dbReference type="SUPFAM" id="SSF51430">
    <property type="entry name" value="NAD(P)-linked oxidoreductase"/>
    <property type="match status" value="1"/>
</dbReference>
<evidence type="ECO:0000313" key="2">
    <source>
        <dbReference type="EMBL" id="BBE42185.1"/>
    </source>
</evidence>
<dbReference type="GeneID" id="55584608"/>